<evidence type="ECO:0000256" key="4">
    <source>
        <dbReference type="ARBA" id="ARBA00022475"/>
    </source>
</evidence>
<keyword evidence="15" id="KW-1185">Reference proteome</keyword>
<dbReference type="Pfam" id="PF02931">
    <property type="entry name" value="Neur_chan_LBD"/>
    <property type="match status" value="1"/>
</dbReference>
<comment type="caution">
    <text evidence="14">The sequence shown here is derived from an EMBL/GenBank/DDBJ whole genome shotgun (WGS) entry which is preliminary data.</text>
</comment>
<reference evidence="14" key="1">
    <citation type="submission" date="2021-01" db="EMBL/GenBank/DDBJ databases">
        <authorList>
            <person name="Li R."/>
            <person name="Bekaert M."/>
        </authorList>
    </citation>
    <scope>NUCLEOTIDE SEQUENCE</scope>
    <source>
        <strain evidence="14">Farmed</strain>
    </source>
</reference>
<keyword evidence="8" id="KW-0406">Ion transport</keyword>
<organism evidence="14 15">
    <name type="scientific">Acanthosepion pharaonis</name>
    <name type="common">Pharaoh cuttlefish</name>
    <name type="synonym">Sepia pharaonis</name>
    <dbReference type="NCBI Taxonomy" id="158019"/>
    <lineage>
        <taxon>Eukaryota</taxon>
        <taxon>Metazoa</taxon>
        <taxon>Spiralia</taxon>
        <taxon>Lophotrochozoa</taxon>
        <taxon>Mollusca</taxon>
        <taxon>Cephalopoda</taxon>
        <taxon>Coleoidea</taxon>
        <taxon>Decapodiformes</taxon>
        <taxon>Sepiida</taxon>
        <taxon>Sepiina</taxon>
        <taxon>Sepiidae</taxon>
        <taxon>Acanthosepion</taxon>
    </lineage>
</organism>
<evidence type="ECO:0000259" key="13">
    <source>
        <dbReference type="Pfam" id="PF02931"/>
    </source>
</evidence>
<dbReference type="InterPro" id="IPR038050">
    <property type="entry name" value="Neuro_actylchol_rec"/>
</dbReference>
<dbReference type="Gene3D" id="2.70.170.10">
    <property type="entry name" value="Neurotransmitter-gated ion-channel ligand-binding domain"/>
    <property type="match status" value="1"/>
</dbReference>
<evidence type="ECO:0000256" key="5">
    <source>
        <dbReference type="ARBA" id="ARBA00022692"/>
    </source>
</evidence>
<evidence type="ECO:0000256" key="3">
    <source>
        <dbReference type="ARBA" id="ARBA00022448"/>
    </source>
</evidence>
<comment type="subcellular location">
    <subcellularLocation>
        <location evidence="2">Cell membrane</location>
    </subcellularLocation>
    <subcellularLocation>
        <location evidence="1">Membrane</location>
        <topology evidence="1">Multi-pass membrane protein</topology>
    </subcellularLocation>
</comment>
<evidence type="ECO:0000313" key="14">
    <source>
        <dbReference type="EMBL" id="CAE1241720.1"/>
    </source>
</evidence>
<keyword evidence="6 12" id="KW-0732">Signal</keyword>
<accession>A0A812BU35</accession>
<feature type="transmembrane region" description="Helical" evidence="11">
    <location>
        <begin position="400"/>
        <end position="419"/>
    </location>
</feature>
<name>A0A812BU35_ACAPH</name>
<keyword evidence="4" id="KW-1003">Cell membrane</keyword>
<gene>
    <name evidence="14" type="ORF">SPHA_22979</name>
</gene>
<dbReference type="InterPro" id="IPR036719">
    <property type="entry name" value="Neuro-gated_channel_TM_sf"/>
</dbReference>
<dbReference type="SUPFAM" id="SSF90112">
    <property type="entry name" value="Neurotransmitter-gated ion-channel transmembrane pore"/>
    <property type="match status" value="1"/>
</dbReference>
<dbReference type="GO" id="GO:0004888">
    <property type="term" value="F:transmembrane signaling receptor activity"/>
    <property type="evidence" value="ECO:0007669"/>
    <property type="project" value="InterPro"/>
</dbReference>
<dbReference type="PRINTS" id="PR00253">
    <property type="entry name" value="GABAARECEPTR"/>
</dbReference>
<evidence type="ECO:0000256" key="6">
    <source>
        <dbReference type="ARBA" id="ARBA00022729"/>
    </source>
</evidence>
<feature type="chain" id="PRO_5032505475" description="Neurotransmitter-gated ion-channel ligand-binding domain-containing protein" evidence="12">
    <location>
        <begin position="26"/>
        <end position="422"/>
    </location>
</feature>
<keyword evidence="9 11" id="KW-0472">Membrane</keyword>
<dbReference type="InterPro" id="IPR006201">
    <property type="entry name" value="Neur_channel"/>
</dbReference>
<evidence type="ECO:0000256" key="2">
    <source>
        <dbReference type="ARBA" id="ARBA00004236"/>
    </source>
</evidence>
<evidence type="ECO:0000256" key="9">
    <source>
        <dbReference type="ARBA" id="ARBA00023136"/>
    </source>
</evidence>
<dbReference type="PANTHER" id="PTHR18945">
    <property type="entry name" value="NEUROTRANSMITTER GATED ION CHANNEL"/>
    <property type="match status" value="1"/>
</dbReference>
<proteinExistence type="predicted"/>
<evidence type="ECO:0000256" key="10">
    <source>
        <dbReference type="ARBA" id="ARBA00023303"/>
    </source>
</evidence>
<dbReference type="InterPro" id="IPR036734">
    <property type="entry name" value="Neur_chan_lig-bd_sf"/>
</dbReference>
<keyword evidence="5 11" id="KW-0812">Transmembrane</keyword>
<keyword evidence="3" id="KW-0813">Transport</keyword>
<dbReference type="GO" id="GO:0005230">
    <property type="term" value="F:extracellular ligand-gated monoatomic ion channel activity"/>
    <property type="evidence" value="ECO:0007669"/>
    <property type="project" value="InterPro"/>
</dbReference>
<dbReference type="Gene3D" id="1.20.58.390">
    <property type="entry name" value="Neurotransmitter-gated ion-channel transmembrane domain"/>
    <property type="match status" value="1"/>
</dbReference>
<feature type="domain" description="Neurotransmitter-gated ion-channel ligand-binding" evidence="13">
    <location>
        <begin position="33"/>
        <end position="213"/>
    </location>
</feature>
<feature type="transmembrane region" description="Helical" evidence="11">
    <location>
        <begin position="304"/>
        <end position="328"/>
    </location>
</feature>
<evidence type="ECO:0000256" key="1">
    <source>
        <dbReference type="ARBA" id="ARBA00004141"/>
    </source>
</evidence>
<protein>
    <recommendedName>
        <fullName evidence="13">Neurotransmitter-gated ion-channel ligand-binding domain-containing protein</fullName>
    </recommendedName>
</protein>
<keyword evidence="7 11" id="KW-1133">Transmembrane helix</keyword>
<dbReference type="OrthoDB" id="407674at2759"/>
<dbReference type="InterPro" id="IPR006202">
    <property type="entry name" value="Neur_chan_lig-bd"/>
</dbReference>
<dbReference type="InterPro" id="IPR006028">
    <property type="entry name" value="GABAA/Glycine_rcpt"/>
</dbReference>
<evidence type="ECO:0000256" key="8">
    <source>
        <dbReference type="ARBA" id="ARBA00023065"/>
    </source>
</evidence>
<evidence type="ECO:0000256" key="11">
    <source>
        <dbReference type="SAM" id="Phobius"/>
    </source>
</evidence>
<dbReference type="SUPFAM" id="SSF63712">
    <property type="entry name" value="Nicotinic receptor ligand binding domain-like"/>
    <property type="match status" value="1"/>
</dbReference>
<dbReference type="Proteomes" id="UP000597762">
    <property type="component" value="Unassembled WGS sequence"/>
</dbReference>
<evidence type="ECO:0000256" key="12">
    <source>
        <dbReference type="SAM" id="SignalP"/>
    </source>
</evidence>
<sequence>MAEGWKIKRLNIFYFFLLLFGKVRASTTKNIKQNLLEILMNKTYGSPVRPDAETGLPTIVTVDLFLETAGEMDYMKQIPVALIVSESWTDSRLNISHWDKGKVVFHENMIHLFWTPKLYLVSTEGMKQDKFTQKIIVKPNGDIMLLQRNILNLLCQKSLSTFPLDGQICEISLKSFYYNVDELVLRWNSKTDFKQSVSILEIPNFYLKEISLTERNITQFGAHVSLLDAEISLGRKMSLRIMAVYLTSTFLVIIAWLSFWVDYQATAARISLGLIITYFDYPQFEFGTHSPAKEFLSTDIKGLDIWLTVCLGFVFFALVEFILLNYCLTKKASQKKKPSKLPSVISLISQRKLKSNTEDISPNNMVTEREVAEYKIADDEQKNILNCCKLSKVPQALDKYCRVLFLLAFILFNVIYWVGQTY</sequence>
<keyword evidence="10" id="KW-0407">Ion channel</keyword>
<feature type="transmembrane region" description="Helical" evidence="11">
    <location>
        <begin position="242"/>
        <end position="260"/>
    </location>
</feature>
<dbReference type="GO" id="GO:0005886">
    <property type="term" value="C:plasma membrane"/>
    <property type="evidence" value="ECO:0007669"/>
    <property type="project" value="UniProtKB-SubCell"/>
</dbReference>
<feature type="signal peptide" evidence="12">
    <location>
        <begin position="1"/>
        <end position="25"/>
    </location>
</feature>
<evidence type="ECO:0000256" key="7">
    <source>
        <dbReference type="ARBA" id="ARBA00022989"/>
    </source>
</evidence>
<evidence type="ECO:0000313" key="15">
    <source>
        <dbReference type="Proteomes" id="UP000597762"/>
    </source>
</evidence>
<dbReference type="AlphaFoldDB" id="A0A812BU35"/>
<dbReference type="EMBL" id="CAHIKZ030000848">
    <property type="protein sequence ID" value="CAE1241720.1"/>
    <property type="molecule type" value="Genomic_DNA"/>
</dbReference>